<accession>A0A443PGA9</accession>
<protein>
    <recommendedName>
        <fullName evidence="5">Cyclin</fullName>
    </recommendedName>
</protein>
<evidence type="ECO:0000256" key="3">
    <source>
        <dbReference type="ARBA" id="ARBA00023127"/>
    </source>
</evidence>
<dbReference type="PANTHER" id="PTHR15615:SF15">
    <property type="entry name" value="CYCLIN-U2-1"/>
    <property type="match status" value="1"/>
</dbReference>
<dbReference type="Gene3D" id="1.10.472.10">
    <property type="entry name" value="Cyclin-like"/>
    <property type="match status" value="1"/>
</dbReference>
<keyword evidence="4" id="KW-0131">Cell cycle</keyword>
<keyword evidence="3 5" id="KW-0195">Cyclin</keyword>
<dbReference type="EMBL" id="QPKB01000007">
    <property type="protein sequence ID" value="RWR89803.1"/>
    <property type="molecule type" value="Genomic_DNA"/>
</dbReference>
<sequence length="224" mass="25706">MASPSTSISPRKLRFDLYNLSYQDEPTTPLVISVLASLLERTMVRNERIARKCKWVSPVFAGTRIFDCDEIPDMSIQCFLERIFRYTCVSPPVFVVAYVYIDRLCQLHPHFRISSTNVHRLLITTIMVASKFLEDMNYRNSYFASVGGLTTIEMNKLEVDFLFSMGFKMHVNVSVFESYCSHLEREVSIGGGYQIERALRLCGGEITSKKREKRELDCLARAVG</sequence>
<evidence type="ECO:0000256" key="1">
    <source>
        <dbReference type="ARBA" id="ARBA00007215"/>
    </source>
</evidence>
<gene>
    <name evidence="6" type="ORF">CKAN_01887400</name>
</gene>
<dbReference type="GO" id="GO:0019901">
    <property type="term" value="F:protein kinase binding"/>
    <property type="evidence" value="ECO:0007669"/>
    <property type="project" value="UniProtKB-UniRule"/>
</dbReference>
<dbReference type="AlphaFoldDB" id="A0A443PGA9"/>
<dbReference type="STRING" id="337451.A0A443PGA9"/>
<organism evidence="6 7">
    <name type="scientific">Cinnamomum micranthum f. kanehirae</name>
    <dbReference type="NCBI Taxonomy" id="337451"/>
    <lineage>
        <taxon>Eukaryota</taxon>
        <taxon>Viridiplantae</taxon>
        <taxon>Streptophyta</taxon>
        <taxon>Embryophyta</taxon>
        <taxon>Tracheophyta</taxon>
        <taxon>Spermatophyta</taxon>
        <taxon>Magnoliopsida</taxon>
        <taxon>Magnoliidae</taxon>
        <taxon>Laurales</taxon>
        <taxon>Lauraceae</taxon>
        <taxon>Cinnamomum</taxon>
    </lineage>
</organism>
<dbReference type="SUPFAM" id="SSF47954">
    <property type="entry name" value="Cyclin-like"/>
    <property type="match status" value="1"/>
</dbReference>
<keyword evidence="2" id="KW-0132">Cell division</keyword>
<proteinExistence type="inferred from homology"/>
<dbReference type="PANTHER" id="PTHR15615">
    <property type="match status" value="1"/>
</dbReference>
<comment type="similarity">
    <text evidence="1">Belongs to the cyclin family. Cyclin U/P subfamily.</text>
</comment>
<keyword evidence="7" id="KW-1185">Reference proteome</keyword>
<dbReference type="OrthoDB" id="337735at2759"/>
<dbReference type="InterPro" id="IPR013922">
    <property type="entry name" value="Cyclin_PHO80-like"/>
</dbReference>
<reference evidence="6 7" key="1">
    <citation type="journal article" date="2019" name="Nat. Plants">
        <title>Stout camphor tree genome fills gaps in understanding of flowering plant genome evolution.</title>
        <authorList>
            <person name="Chaw S.M."/>
            <person name="Liu Y.C."/>
            <person name="Wu Y.W."/>
            <person name="Wang H.Y."/>
            <person name="Lin C.I."/>
            <person name="Wu C.S."/>
            <person name="Ke H.M."/>
            <person name="Chang L.Y."/>
            <person name="Hsu C.Y."/>
            <person name="Yang H.T."/>
            <person name="Sudianto E."/>
            <person name="Hsu M.H."/>
            <person name="Wu K.P."/>
            <person name="Wang L.N."/>
            <person name="Leebens-Mack J.H."/>
            <person name="Tsai I.J."/>
        </authorList>
    </citation>
    <scope>NUCLEOTIDE SEQUENCE [LARGE SCALE GENOMIC DNA]</scope>
    <source>
        <strain evidence="7">cv. Chaw 1501</strain>
        <tissue evidence="6">Young leaves</tissue>
    </source>
</reference>
<evidence type="ECO:0000256" key="2">
    <source>
        <dbReference type="ARBA" id="ARBA00022618"/>
    </source>
</evidence>
<evidence type="ECO:0000256" key="5">
    <source>
        <dbReference type="PIRNR" id="PIRNR027110"/>
    </source>
</evidence>
<evidence type="ECO:0000313" key="7">
    <source>
        <dbReference type="Proteomes" id="UP000283530"/>
    </source>
</evidence>
<comment type="caution">
    <text evidence="6">The sequence shown here is derived from an EMBL/GenBank/DDBJ whole genome shotgun (WGS) entry which is preliminary data.</text>
</comment>
<evidence type="ECO:0000313" key="6">
    <source>
        <dbReference type="EMBL" id="RWR89803.1"/>
    </source>
</evidence>
<dbReference type="Proteomes" id="UP000283530">
    <property type="component" value="Unassembled WGS sequence"/>
</dbReference>
<name>A0A443PGA9_9MAGN</name>
<dbReference type="GO" id="GO:0051301">
    <property type="term" value="P:cell division"/>
    <property type="evidence" value="ECO:0007669"/>
    <property type="project" value="UniProtKB-UniRule"/>
</dbReference>
<dbReference type="Pfam" id="PF08613">
    <property type="entry name" value="Cyclin"/>
    <property type="match status" value="1"/>
</dbReference>
<dbReference type="InterPro" id="IPR012389">
    <property type="entry name" value="Cyclin_P/U"/>
</dbReference>
<dbReference type="InterPro" id="IPR036915">
    <property type="entry name" value="Cyclin-like_sf"/>
</dbReference>
<dbReference type="PIRSF" id="PIRSF027110">
    <property type="entry name" value="PREG"/>
    <property type="match status" value="1"/>
</dbReference>
<evidence type="ECO:0000256" key="4">
    <source>
        <dbReference type="ARBA" id="ARBA00023306"/>
    </source>
</evidence>